<feature type="domain" description="PIN" evidence="8">
    <location>
        <begin position="5"/>
        <end position="105"/>
    </location>
</feature>
<keyword evidence="3" id="KW-0540">Nuclease</keyword>
<sequence>MVKALFDTNILIDYLNGFAAAAAEIDLYRHRSISMISWMEVMVGAVEQHREATRDFLSGFHLIGIDHQVAEQAVDLRRSYRLKLPDAIVWASARVHDHLLVTRDVKDLPETDPGIRVPYRR</sequence>
<dbReference type="AlphaFoldDB" id="A0A549SN98"/>
<dbReference type="Proteomes" id="UP000316801">
    <property type="component" value="Unassembled WGS sequence"/>
</dbReference>
<dbReference type="RefSeq" id="WP_143127876.1">
    <property type="nucleotide sequence ID" value="NZ_VJMG01000101.1"/>
</dbReference>
<evidence type="ECO:0000256" key="7">
    <source>
        <dbReference type="ARBA" id="ARBA00038093"/>
    </source>
</evidence>
<dbReference type="GO" id="GO:0016787">
    <property type="term" value="F:hydrolase activity"/>
    <property type="evidence" value="ECO:0007669"/>
    <property type="project" value="UniProtKB-KW"/>
</dbReference>
<evidence type="ECO:0000256" key="4">
    <source>
        <dbReference type="ARBA" id="ARBA00022723"/>
    </source>
</evidence>
<dbReference type="InterPro" id="IPR050556">
    <property type="entry name" value="Type_II_TA_system_RNase"/>
</dbReference>
<comment type="cofactor">
    <cofactor evidence="1">
        <name>Mg(2+)</name>
        <dbReference type="ChEBI" id="CHEBI:18420"/>
    </cofactor>
</comment>
<evidence type="ECO:0000313" key="10">
    <source>
        <dbReference type="Proteomes" id="UP000316801"/>
    </source>
</evidence>
<keyword evidence="5" id="KW-0378">Hydrolase</keyword>
<organism evidence="9 10">
    <name type="scientific">Rhizobium straminoryzae</name>
    <dbReference type="NCBI Taxonomy" id="1387186"/>
    <lineage>
        <taxon>Bacteria</taxon>
        <taxon>Pseudomonadati</taxon>
        <taxon>Pseudomonadota</taxon>
        <taxon>Alphaproteobacteria</taxon>
        <taxon>Hyphomicrobiales</taxon>
        <taxon>Rhizobiaceae</taxon>
        <taxon>Rhizobium/Agrobacterium group</taxon>
        <taxon>Rhizobium</taxon>
    </lineage>
</organism>
<dbReference type="SUPFAM" id="SSF88723">
    <property type="entry name" value="PIN domain-like"/>
    <property type="match status" value="1"/>
</dbReference>
<comment type="caution">
    <text evidence="9">The sequence shown here is derived from an EMBL/GenBank/DDBJ whole genome shotgun (WGS) entry which is preliminary data.</text>
</comment>
<keyword evidence="10" id="KW-1185">Reference proteome</keyword>
<proteinExistence type="inferred from homology"/>
<keyword evidence="6" id="KW-0460">Magnesium</keyword>
<evidence type="ECO:0000256" key="1">
    <source>
        <dbReference type="ARBA" id="ARBA00001946"/>
    </source>
</evidence>
<name>A0A549SN98_9HYPH</name>
<dbReference type="Pfam" id="PF01850">
    <property type="entry name" value="PIN"/>
    <property type="match status" value="1"/>
</dbReference>
<dbReference type="CDD" id="cd18737">
    <property type="entry name" value="PIN_VapC4-5_FitB-like"/>
    <property type="match status" value="1"/>
</dbReference>
<dbReference type="GO" id="GO:0046872">
    <property type="term" value="F:metal ion binding"/>
    <property type="evidence" value="ECO:0007669"/>
    <property type="project" value="UniProtKB-KW"/>
</dbReference>
<dbReference type="PANTHER" id="PTHR33653">
    <property type="entry name" value="RIBONUCLEASE VAPC2"/>
    <property type="match status" value="1"/>
</dbReference>
<evidence type="ECO:0000256" key="3">
    <source>
        <dbReference type="ARBA" id="ARBA00022722"/>
    </source>
</evidence>
<reference evidence="9 10" key="1">
    <citation type="submission" date="2019-07" db="EMBL/GenBank/DDBJ databases">
        <title>Ln-dependent methylotrophs.</title>
        <authorList>
            <person name="Tani A."/>
        </authorList>
    </citation>
    <scope>NUCLEOTIDE SEQUENCE [LARGE SCALE GENOMIC DNA]</scope>
    <source>
        <strain evidence="9 10">SM12</strain>
    </source>
</reference>
<dbReference type="InterPro" id="IPR002716">
    <property type="entry name" value="PIN_dom"/>
</dbReference>
<evidence type="ECO:0000256" key="5">
    <source>
        <dbReference type="ARBA" id="ARBA00022801"/>
    </source>
</evidence>
<dbReference type="PANTHER" id="PTHR33653:SF1">
    <property type="entry name" value="RIBONUCLEASE VAPC2"/>
    <property type="match status" value="1"/>
</dbReference>
<accession>A0A549SN98</accession>
<evidence type="ECO:0000256" key="2">
    <source>
        <dbReference type="ARBA" id="ARBA00022649"/>
    </source>
</evidence>
<dbReference type="Gene3D" id="3.40.50.1010">
    <property type="entry name" value="5'-nuclease"/>
    <property type="match status" value="1"/>
</dbReference>
<evidence type="ECO:0000313" key="9">
    <source>
        <dbReference type="EMBL" id="TRL31116.1"/>
    </source>
</evidence>
<keyword evidence="2" id="KW-1277">Toxin-antitoxin system</keyword>
<evidence type="ECO:0000256" key="6">
    <source>
        <dbReference type="ARBA" id="ARBA00022842"/>
    </source>
</evidence>
<evidence type="ECO:0000259" key="8">
    <source>
        <dbReference type="Pfam" id="PF01850"/>
    </source>
</evidence>
<comment type="similarity">
    <text evidence="7">Belongs to the PINc/VapC protein family.</text>
</comment>
<gene>
    <name evidence="9" type="ORF">FNA46_24595</name>
</gene>
<dbReference type="InterPro" id="IPR029060">
    <property type="entry name" value="PIN-like_dom_sf"/>
</dbReference>
<protein>
    <submittedName>
        <fullName evidence="9">Type II toxin-antitoxin system VapC family toxin</fullName>
    </submittedName>
</protein>
<keyword evidence="4" id="KW-0479">Metal-binding</keyword>
<dbReference type="EMBL" id="VJMG01000101">
    <property type="protein sequence ID" value="TRL31116.1"/>
    <property type="molecule type" value="Genomic_DNA"/>
</dbReference>
<dbReference type="GO" id="GO:0004518">
    <property type="term" value="F:nuclease activity"/>
    <property type="evidence" value="ECO:0007669"/>
    <property type="project" value="UniProtKB-KW"/>
</dbReference>